<reference evidence="3 4" key="1">
    <citation type="journal article" date="2018" name="Nat. Biotechnol.">
        <title>A standardized bacterial taxonomy based on genome phylogeny substantially revises the tree of life.</title>
        <authorList>
            <person name="Parks D.H."/>
            <person name="Chuvochina M."/>
            <person name="Waite D.W."/>
            <person name="Rinke C."/>
            <person name="Skarshewski A."/>
            <person name="Chaumeil P.A."/>
            <person name="Hugenholtz P."/>
        </authorList>
    </citation>
    <scope>NUCLEOTIDE SEQUENCE [LARGE SCALE GENOMIC DNA]</scope>
    <source>
        <strain evidence="3">UBA12529</strain>
    </source>
</reference>
<dbReference type="Proteomes" id="UP000257240">
    <property type="component" value="Unassembled WGS sequence"/>
</dbReference>
<sequence>MKVRNVQVLIKTEDKDLEERLKKLVIKIGARVVETENLSKDELKKIDLLIIDTREMEYESMFEFIGEIRKLNNKIKIMWLTCKDNIKSSLLAMKVGVTEEVFFPIDVKTLKSKIKVLLELSQREKRE</sequence>
<comment type="caution">
    <text evidence="3">The sequence shown here is derived from an EMBL/GenBank/DDBJ whole genome shotgun (WGS) entry which is preliminary data.</text>
</comment>
<evidence type="ECO:0000256" key="1">
    <source>
        <dbReference type="PROSITE-ProRule" id="PRU00169"/>
    </source>
</evidence>
<accession>A0A101FIJ4</accession>
<dbReference type="Gene3D" id="3.40.50.2300">
    <property type="match status" value="1"/>
</dbReference>
<keyword evidence="1" id="KW-0597">Phosphoprotein</keyword>
<dbReference type="AlphaFoldDB" id="A0A101FIJ4"/>
<dbReference type="SUPFAM" id="SSF52172">
    <property type="entry name" value="CheY-like"/>
    <property type="match status" value="1"/>
</dbReference>
<protein>
    <recommendedName>
        <fullName evidence="2">Response regulatory domain-containing protein</fullName>
    </recommendedName>
</protein>
<evidence type="ECO:0000259" key="2">
    <source>
        <dbReference type="PROSITE" id="PS50110"/>
    </source>
</evidence>
<dbReference type="InterPro" id="IPR001789">
    <property type="entry name" value="Sig_transdc_resp-reg_receiver"/>
</dbReference>
<name>A0A101FIJ4_9BACT</name>
<evidence type="ECO:0000313" key="4">
    <source>
        <dbReference type="Proteomes" id="UP000257240"/>
    </source>
</evidence>
<feature type="domain" description="Response regulatory" evidence="2">
    <location>
        <begin position="7"/>
        <end position="118"/>
    </location>
</feature>
<dbReference type="GO" id="GO:0000160">
    <property type="term" value="P:phosphorelay signal transduction system"/>
    <property type="evidence" value="ECO:0007669"/>
    <property type="project" value="InterPro"/>
</dbReference>
<dbReference type="InterPro" id="IPR011006">
    <property type="entry name" value="CheY-like_superfamily"/>
</dbReference>
<proteinExistence type="predicted"/>
<feature type="modified residue" description="4-aspartylphosphate" evidence="1">
    <location>
        <position position="52"/>
    </location>
</feature>
<dbReference type="EMBL" id="DLVE01000036">
    <property type="protein sequence ID" value="HAA83726.1"/>
    <property type="molecule type" value="Genomic_DNA"/>
</dbReference>
<evidence type="ECO:0000313" key="3">
    <source>
        <dbReference type="EMBL" id="HAA83726.1"/>
    </source>
</evidence>
<dbReference type="PROSITE" id="PS50110">
    <property type="entry name" value="RESPONSE_REGULATORY"/>
    <property type="match status" value="1"/>
</dbReference>
<organism evidence="3 4">
    <name type="scientific">Thermodesulfobacterium commune</name>
    <dbReference type="NCBI Taxonomy" id="1741"/>
    <lineage>
        <taxon>Bacteria</taxon>
        <taxon>Pseudomonadati</taxon>
        <taxon>Thermodesulfobacteriota</taxon>
        <taxon>Thermodesulfobacteria</taxon>
        <taxon>Thermodesulfobacteriales</taxon>
        <taxon>Thermodesulfobacteriaceae</taxon>
        <taxon>Thermodesulfobacterium</taxon>
    </lineage>
</organism>
<gene>
    <name evidence="3" type="ORF">DCE01_02920</name>
</gene>